<sequence>MTNEEARALFSGRFIGPDELRALASPFSFDSLEAPTIPFSDEALRKNTGTHILIFTPRTNFGSPITLNALRDLFGVDPAVSEPCMYNQDWYVKEDFAAKQSLDGGWHLIRKDVLEEARAKRPDEIESSLRGNESFPAAVTCAFAFFAYWYMTGGEKLWKHDFVWCSDRDHNNDRIYVGRYEDPTGVNKNGFNIHRHLALRPAYSAAPEVVS</sequence>
<dbReference type="AlphaFoldDB" id="A0A1F6EBU0"/>
<gene>
    <name evidence="1" type="ORF">A3F27_02185</name>
</gene>
<proteinExistence type="predicted"/>
<evidence type="ECO:0000313" key="1">
    <source>
        <dbReference type="EMBL" id="OGG71129.1"/>
    </source>
</evidence>
<organism evidence="1 2">
    <name type="scientific">Candidatus Kaiserbacteria bacterium RIFCSPHIGHO2_12_FULL_53_13</name>
    <dbReference type="NCBI Taxonomy" id="1798502"/>
    <lineage>
        <taxon>Bacteria</taxon>
        <taxon>Candidatus Kaiseribacteriota</taxon>
    </lineage>
</organism>
<accession>A0A1F6EBU0</accession>
<comment type="caution">
    <text evidence="1">The sequence shown here is derived from an EMBL/GenBank/DDBJ whole genome shotgun (WGS) entry which is preliminary data.</text>
</comment>
<dbReference type="Proteomes" id="UP000176689">
    <property type="component" value="Unassembled WGS sequence"/>
</dbReference>
<protein>
    <submittedName>
        <fullName evidence="1">Uncharacterized protein</fullName>
    </submittedName>
</protein>
<name>A0A1F6EBU0_9BACT</name>
<reference evidence="1 2" key="1">
    <citation type="journal article" date="2016" name="Nat. Commun.">
        <title>Thousands of microbial genomes shed light on interconnected biogeochemical processes in an aquifer system.</title>
        <authorList>
            <person name="Anantharaman K."/>
            <person name="Brown C.T."/>
            <person name="Hug L.A."/>
            <person name="Sharon I."/>
            <person name="Castelle C.J."/>
            <person name="Probst A.J."/>
            <person name="Thomas B.C."/>
            <person name="Singh A."/>
            <person name="Wilkins M.J."/>
            <person name="Karaoz U."/>
            <person name="Brodie E.L."/>
            <person name="Williams K.H."/>
            <person name="Hubbard S.S."/>
            <person name="Banfield J.F."/>
        </authorList>
    </citation>
    <scope>NUCLEOTIDE SEQUENCE [LARGE SCALE GENOMIC DNA]</scope>
</reference>
<dbReference type="EMBL" id="MFLP01000014">
    <property type="protein sequence ID" value="OGG71129.1"/>
    <property type="molecule type" value="Genomic_DNA"/>
</dbReference>
<evidence type="ECO:0000313" key="2">
    <source>
        <dbReference type="Proteomes" id="UP000176689"/>
    </source>
</evidence>